<gene>
    <name evidence="4" type="ORF">DZC73_06705</name>
</gene>
<organism evidence="4 5">
    <name type="scientific">Piscinibacter terrae</name>
    <dbReference type="NCBI Taxonomy" id="2496871"/>
    <lineage>
        <taxon>Bacteria</taxon>
        <taxon>Pseudomonadati</taxon>
        <taxon>Pseudomonadota</taxon>
        <taxon>Betaproteobacteria</taxon>
        <taxon>Burkholderiales</taxon>
        <taxon>Sphaerotilaceae</taxon>
        <taxon>Piscinibacter</taxon>
    </lineage>
</organism>
<proteinExistence type="predicted"/>
<keyword evidence="5" id="KW-1185">Reference proteome</keyword>
<keyword evidence="2" id="KW-0472">Membrane</keyword>
<dbReference type="Gene3D" id="3.30.420.10">
    <property type="entry name" value="Ribonuclease H-like superfamily/Ribonuclease H"/>
    <property type="match status" value="1"/>
</dbReference>
<evidence type="ECO:0000256" key="2">
    <source>
        <dbReference type="SAM" id="Phobius"/>
    </source>
</evidence>
<evidence type="ECO:0000259" key="3">
    <source>
        <dbReference type="PROSITE" id="PS50994"/>
    </source>
</evidence>
<dbReference type="Proteomes" id="UP000267464">
    <property type="component" value="Unassembled WGS sequence"/>
</dbReference>
<evidence type="ECO:0000256" key="1">
    <source>
        <dbReference type="SAM" id="MobiDB-lite"/>
    </source>
</evidence>
<reference evidence="4 5" key="2">
    <citation type="submission" date="2018-12" db="EMBL/GenBank/DDBJ databases">
        <title>Rhizobacter gummiphilus sp. nov., a rubber-degrading bacterium isolated from the soil of a botanical garden in Japan.</title>
        <authorList>
            <person name="Shunsuke S.S."/>
        </authorList>
    </citation>
    <scope>NUCLEOTIDE SEQUENCE [LARGE SCALE GENOMIC DNA]</scope>
    <source>
        <strain evidence="4 5">S-16</strain>
    </source>
</reference>
<evidence type="ECO:0000313" key="5">
    <source>
        <dbReference type="Proteomes" id="UP000267464"/>
    </source>
</evidence>
<feature type="domain" description="Integrase catalytic" evidence="3">
    <location>
        <begin position="129"/>
        <end position="220"/>
    </location>
</feature>
<dbReference type="Pfam" id="PF00665">
    <property type="entry name" value="rve"/>
    <property type="match status" value="1"/>
</dbReference>
<dbReference type="GO" id="GO:0015074">
    <property type="term" value="P:DNA integration"/>
    <property type="evidence" value="ECO:0007669"/>
    <property type="project" value="InterPro"/>
</dbReference>
<accession>A0A3N7HWB3</accession>
<dbReference type="InterPro" id="IPR001584">
    <property type="entry name" value="Integrase_cat-core"/>
</dbReference>
<keyword evidence="2" id="KW-0812">Transmembrane</keyword>
<dbReference type="PROSITE" id="PS50994">
    <property type="entry name" value="INTEGRASE"/>
    <property type="match status" value="1"/>
</dbReference>
<dbReference type="SUPFAM" id="SSF53098">
    <property type="entry name" value="Ribonuclease H-like"/>
    <property type="match status" value="1"/>
</dbReference>
<name>A0A3N7HWB3_9BURK</name>
<evidence type="ECO:0000313" key="4">
    <source>
        <dbReference type="EMBL" id="RQP26680.1"/>
    </source>
</evidence>
<feature type="region of interest" description="Disordered" evidence="1">
    <location>
        <begin position="43"/>
        <end position="65"/>
    </location>
</feature>
<feature type="transmembrane region" description="Helical" evidence="2">
    <location>
        <begin position="12"/>
        <end position="33"/>
    </location>
</feature>
<dbReference type="InterPro" id="IPR012337">
    <property type="entry name" value="RNaseH-like_sf"/>
</dbReference>
<keyword evidence="2" id="KW-1133">Transmembrane helix</keyword>
<protein>
    <submittedName>
        <fullName evidence="4">Transposase</fullName>
    </submittedName>
</protein>
<dbReference type="InterPro" id="IPR036397">
    <property type="entry name" value="RNaseH_sf"/>
</dbReference>
<dbReference type="GO" id="GO:0003676">
    <property type="term" value="F:nucleic acid binding"/>
    <property type="evidence" value="ECO:0007669"/>
    <property type="project" value="InterPro"/>
</dbReference>
<dbReference type="EMBL" id="QUSW01000001">
    <property type="protein sequence ID" value="RQP26680.1"/>
    <property type="molecule type" value="Genomic_DNA"/>
</dbReference>
<sequence>MYWRMNPALLNVAFALVTTQALWACALLVFWLARHRKMTCLPYRGPRRRRAPPSSHRSGPGHHRAKDDWVARKVIYLASHLGSCRQVQAAFNRAYGYCETVGHTFVWEVMRDHAEEIRQLRRERKRRRPSFTPVGHTWALDLTFIRSHSGLTFTVLAIIDAGSRKLLALKVLPRKCAFQLLGHVLLACSEHGVPEIIRSDNEAMFTSLPWLAALKARGIRNRPCTTFASRRPRRCKVLWMRSRGSTTLFVRAKPWPA</sequence>
<reference evidence="4 5" key="1">
    <citation type="submission" date="2018-08" db="EMBL/GenBank/DDBJ databases">
        <authorList>
            <person name="Khan S.A."/>
            <person name="Jeon C.O."/>
            <person name="Chun B.H."/>
            <person name="Jeong S.E."/>
        </authorList>
    </citation>
    <scope>NUCLEOTIDE SEQUENCE [LARGE SCALE GENOMIC DNA]</scope>
    <source>
        <strain evidence="4 5">S-16</strain>
    </source>
</reference>
<dbReference type="AlphaFoldDB" id="A0A3N7HWB3"/>
<comment type="caution">
    <text evidence="4">The sequence shown here is derived from an EMBL/GenBank/DDBJ whole genome shotgun (WGS) entry which is preliminary data.</text>
</comment>